<feature type="region of interest" description="Disordered" evidence="1">
    <location>
        <begin position="119"/>
        <end position="139"/>
    </location>
</feature>
<accession>A0A6I8UGF5</accession>
<evidence type="ECO:0000313" key="3">
    <source>
        <dbReference type="RefSeq" id="XP_001355108.2"/>
    </source>
</evidence>
<organism evidence="2 3">
    <name type="scientific">Drosophila pseudoobscura pseudoobscura</name>
    <name type="common">Fruit fly</name>
    <dbReference type="NCBI Taxonomy" id="46245"/>
    <lineage>
        <taxon>Eukaryota</taxon>
        <taxon>Metazoa</taxon>
        <taxon>Ecdysozoa</taxon>
        <taxon>Arthropoda</taxon>
        <taxon>Hexapoda</taxon>
        <taxon>Insecta</taxon>
        <taxon>Pterygota</taxon>
        <taxon>Neoptera</taxon>
        <taxon>Endopterygota</taxon>
        <taxon>Diptera</taxon>
        <taxon>Brachycera</taxon>
        <taxon>Muscomorpha</taxon>
        <taxon>Ephydroidea</taxon>
        <taxon>Drosophilidae</taxon>
        <taxon>Drosophila</taxon>
        <taxon>Sophophora</taxon>
    </lineage>
</organism>
<gene>
    <name evidence="3" type="primary">LOC4814553</name>
</gene>
<feature type="region of interest" description="Disordered" evidence="1">
    <location>
        <begin position="77"/>
        <end position="106"/>
    </location>
</feature>
<feature type="region of interest" description="Disordered" evidence="1">
    <location>
        <begin position="199"/>
        <end position="222"/>
    </location>
</feature>
<dbReference type="KEGG" id="dpo:4814553"/>
<proteinExistence type="predicted"/>
<dbReference type="AlphaFoldDB" id="A0A6I8UGF5"/>
<name>A0A6I8UGF5_DROPS</name>
<sequence length="632" mass="69752">MCDTENLIDLTGWDEPQKEETILEEPEASMVESNSFKGPYDPFDSVEKEACIKGINLTTLEKEKEEAKAVENRYPDLENESPPVLVHPDVAPGEAARPPNRPTNNSFQKQLLKLNASRSMINTPPHNGSKSRGTVGDSQKKMFDKTILAETLQMIVAESPVKLVEEEPPADSGYRSNANFEQDLKMLRIPILDAMTAKEETPQEENKTDFQTPESQTLIGHQSKRKNVGELLQELKTLVHDKVDITKRYHFDSVIESLDAAIFGGTPTSMCAAAAASGDGDYTTPVTTLPHSYTRQGTFDLELKDKRTMSVEEQITPGSKMQDFPDAMVCSSATFDGDSRPDLYDKDLHPMSAPAAPVPQKREPFMTELVDESLAFQINEILERHNRSHNEQHGADPRTVILLVNPSNGGQYPSSCFVQPPSADLQPAVKAIVSNDEAGSMRRRSSSLSIHDKSKLMPERKASQLIENIQNVPPKEPRNTLSSSSLPGGPPPFRQRRNSFSIVNPPIKGAEANRRSILGSRMKTPSINEPMSKFNGFTKASIPIKRVIPIVKPLSVAPNEGTYLNPVHPPDTPMPSKPKAGQKIFHTSTPLPQMRVQQRRSLKPVTANAVVNASYSTPNIRRPSFSKKPGSG</sequence>
<dbReference type="RefSeq" id="XP_001355108.2">
    <property type="nucleotide sequence ID" value="XM_001355072.3"/>
</dbReference>
<dbReference type="Proteomes" id="UP000001819">
    <property type="component" value="Chromosome X"/>
</dbReference>
<feature type="region of interest" description="Disordered" evidence="1">
    <location>
        <begin position="612"/>
        <end position="632"/>
    </location>
</feature>
<dbReference type="ExpressionAtlas" id="A0A6I8UGF5">
    <property type="expression patterns" value="baseline"/>
</dbReference>
<dbReference type="InParanoid" id="A0A6I8UGF5"/>
<dbReference type="FunCoup" id="A0A6I8UGF5">
    <property type="interactions" value="8"/>
</dbReference>
<feature type="compositionally biased region" description="Basic and acidic residues" evidence="1">
    <location>
        <begin position="199"/>
        <end position="208"/>
    </location>
</feature>
<keyword evidence="2" id="KW-1185">Reference proteome</keyword>
<feature type="region of interest" description="Disordered" evidence="1">
    <location>
        <begin position="468"/>
        <end position="493"/>
    </location>
</feature>
<evidence type="ECO:0000256" key="1">
    <source>
        <dbReference type="SAM" id="MobiDB-lite"/>
    </source>
</evidence>
<feature type="compositionally biased region" description="Polar residues" evidence="1">
    <location>
        <begin position="209"/>
        <end position="220"/>
    </location>
</feature>
<feature type="compositionally biased region" description="Polar residues" evidence="1">
    <location>
        <begin position="119"/>
        <end position="132"/>
    </location>
</feature>
<reference evidence="3" key="1">
    <citation type="submission" date="2025-08" db="UniProtKB">
        <authorList>
            <consortium name="RefSeq"/>
        </authorList>
    </citation>
    <scope>IDENTIFICATION</scope>
    <source>
        <strain evidence="3">MV-25-SWS-2005</strain>
        <tissue evidence="3">Whole body</tissue>
    </source>
</reference>
<evidence type="ECO:0000313" key="2">
    <source>
        <dbReference type="Proteomes" id="UP000001819"/>
    </source>
</evidence>
<protein>
    <submittedName>
        <fullName evidence="3">Uncharacterized protein</fullName>
    </submittedName>
</protein>